<protein>
    <submittedName>
        <fullName evidence="2">Chaperone protein hchA</fullName>
        <ecNumber evidence="2">4.2.1.130</ecNumber>
    </submittedName>
</protein>
<evidence type="ECO:0000313" key="3">
    <source>
        <dbReference type="Proteomes" id="UP000254116"/>
    </source>
</evidence>
<feature type="region of interest" description="Disordered" evidence="1">
    <location>
        <begin position="1"/>
        <end position="20"/>
    </location>
</feature>
<dbReference type="Proteomes" id="UP000254116">
    <property type="component" value="Unassembled WGS sequence"/>
</dbReference>
<feature type="compositionally biased region" description="Polar residues" evidence="1">
    <location>
        <begin position="1"/>
        <end position="12"/>
    </location>
</feature>
<name>A0A380EE53_STAAU</name>
<proteinExistence type="predicted"/>
<keyword evidence="2" id="KW-0456">Lyase</keyword>
<evidence type="ECO:0000313" key="2">
    <source>
        <dbReference type="EMBL" id="SUL32746.1"/>
    </source>
</evidence>
<dbReference type="AlphaFoldDB" id="A0A380EE53"/>
<dbReference type="GO" id="GO:0019172">
    <property type="term" value="F:glyoxalase III activity"/>
    <property type="evidence" value="ECO:0007669"/>
    <property type="project" value="UniProtKB-EC"/>
</dbReference>
<evidence type="ECO:0000256" key="1">
    <source>
        <dbReference type="SAM" id="MobiDB-lite"/>
    </source>
</evidence>
<reference evidence="2 3" key="1">
    <citation type="submission" date="2018-06" db="EMBL/GenBank/DDBJ databases">
        <authorList>
            <consortium name="Pathogen Informatics"/>
            <person name="Doyle S."/>
        </authorList>
    </citation>
    <scope>NUCLEOTIDE SEQUENCE [LARGE SCALE GENOMIC DNA]</scope>
    <source>
        <strain evidence="2 3">NCTC10702</strain>
    </source>
</reference>
<dbReference type="Gene3D" id="3.40.50.880">
    <property type="match status" value="1"/>
</dbReference>
<organism evidence="2 3">
    <name type="scientific">Staphylococcus aureus</name>
    <dbReference type="NCBI Taxonomy" id="1280"/>
    <lineage>
        <taxon>Bacteria</taxon>
        <taxon>Bacillati</taxon>
        <taxon>Bacillota</taxon>
        <taxon>Bacilli</taxon>
        <taxon>Bacillales</taxon>
        <taxon>Staphylococcaceae</taxon>
        <taxon>Staphylococcus</taxon>
    </lineage>
</organism>
<accession>A0A380EE53</accession>
<gene>
    <name evidence="2" type="primary">hchA_1</name>
    <name evidence="2" type="ORF">NCTC10702_00981</name>
</gene>
<sequence length="55" mass="6261">MSQDVNELSKQPTPDKAEDNAFFPSPYSLVNIQHLKQILMVLNTKVPIKMVNGKY</sequence>
<dbReference type="InterPro" id="IPR029062">
    <property type="entry name" value="Class_I_gatase-like"/>
</dbReference>
<dbReference type="EC" id="4.2.1.130" evidence="2"/>
<dbReference type="EMBL" id="UHBY01000003">
    <property type="protein sequence ID" value="SUL32746.1"/>
    <property type="molecule type" value="Genomic_DNA"/>
</dbReference>